<organism evidence="2 3">
    <name type="scientific">Calidithermus terrae</name>
    <dbReference type="NCBI Taxonomy" id="1408545"/>
    <lineage>
        <taxon>Bacteria</taxon>
        <taxon>Thermotogati</taxon>
        <taxon>Deinococcota</taxon>
        <taxon>Deinococci</taxon>
        <taxon>Thermales</taxon>
        <taxon>Thermaceae</taxon>
        <taxon>Calidithermus</taxon>
    </lineage>
</organism>
<sequence length="73" mass="7784">MRIFGVVLIVVGLAVLAVPRITFTEREKIVDFGPLEVQTERTRSIPLPDVLGGVAVAAGVLLALFGDRGRRAA</sequence>
<keyword evidence="3" id="KW-1185">Reference proteome</keyword>
<comment type="caution">
    <text evidence="2">The sequence shown here is derived from an EMBL/GenBank/DDBJ whole genome shotgun (WGS) entry which is preliminary data.</text>
</comment>
<dbReference type="Proteomes" id="UP000265715">
    <property type="component" value="Unassembled WGS sequence"/>
</dbReference>
<evidence type="ECO:0000256" key="1">
    <source>
        <dbReference type="SAM" id="Phobius"/>
    </source>
</evidence>
<keyword evidence="1" id="KW-0812">Transmembrane</keyword>
<gene>
    <name evidence="2" type="ORF">Mterra_02655</name>
</gene>
<feature type="transmembrane region" description="Helical" evidence="1">
    <location>
        <begin position="50"/>
        <end position="66"/>
    </location>
</feature>
<accession>A0A399EJW4</accession>
<dbReference type="EMBL" id="QXDL01000120">
    <property type="protein sequence ID" value="RIH82451.1"/>
    <property type="molecule type" value="Genomic_DNA"/>
</dbReference>
<evidence type="ECO:0000313" key="2">
    <source>
        <dbReference type="EMBL" id="RIH82451.1"/>
    </source>
</evidence>
<protein>
    <recommendedName>
        <fullName evidence="4">DUF3185 domain-containing protein</fullName>
    </recommendedName>
</protein>
<dbReference type="RefSeq" id="WP_027892270.1">
    <property type="nucleotide sequence ID" value="NZ_QXDL01000120.1"/>
</dbReference>
<name>A0A399EJW4_9DEIN</name>
<evidence type="ECO:0008006" key="4">
    <source>
        <dbReference type="Google" id="ProtNLM"/>
    </source>
</evidence>
<evidence type="ECO:0000313" key="3">
    <source>
        <dbReference type="Proteomes" id="UP000265715"/>
    </source>
</evidence>
<reference evidence="2 3" key="1">
    <citation type="submission" date="2018-08" db="EMBL/GenBank/DDBJ databases">
        <title>Meiothermus terrae DSM 26712 genome sequencing project.</title>
        <authorList>
            <person name="Da Costa M.S."/>
            <person name="Albuquerque L."/>
            <person name="Raposo P."/>
            <person name="Froufe H.J.C."/>
            <person name="Barroso C.S."/>
            <person name="Egas C."/>
        </authorList>
    </citation>
    <scope>NUCLEOTIDE SEQUENCE [LARGE SCALE GENOMIC DNA]</scope>
    <source>
        <strain evidence="2 3">DSM 26712</strain>
    </source>
</reference>
<keyword evidence="1" id="KW-0472">Membrane</keyword>
<keyword evidence="1" id="KW-1133">Transmembrane helix</keyword>
<proteinExistence type="predicted"/>
<dbReference type="AlphaFoldDB" id="A0A399EJW4"/>